<organism evidence="2 3">
    <name type="scientific">Flavobacterium chilense</name>
    <dbReference type="NCBI Taxonomy" id="946677"/>
    <lineage>
        <taxon>Bacteria</taxon>
        <taxon>Pseudomonadati</taxon>
        <taxon>Bacteroidota</taxon>
        <taxon>Flavobacteriia</taxon>
        <taxon>Flavobacteriales</taxon>
        <taxon>Flavobacteriaceae</taxon>
        <taxon>Flavobacterium</taxon>
    </lineage>
</organism>
<sequence>MIYVLFPVWLLGNKALAQVGATNNSPDKTAILDLRKSTSGGAIANKGLLIPQVSLVSLTSTLPIATTPATSLLVYNTNAAITGGKGYYYWESNTWKKLTNMEDLTGDNLGNHTATMNLNMSGFDINAANKTSTQTEAIALGTDSAAPQPGNVATAADTQGNIVWKPLPEIEANASGLFVLKSTGSSISTSTLNSWITVPGLSGLAYIPSKNGYVIIKATVFIAMSDITSPGIATAMFQSGVRFTASTGGIPIADPRGSVVTYGEIHGSSQSATSNSGKNPVGLVIFTQFPVTAGTSYTFTIETANLYKYNNVGGTSIAGSFTDYGGTPLVSYMMGTFMAN</sequence>
<name>A0A1M7DWA3_9FLAO</name>
<keyword evidence="3" id="KW-1185">Reference proteome</keyword>
<protein>
    <submittedName>
        <fullName evidence="2">Uncharacterized protein</fullName>
    </submittedName>
</protein>
<evidence type="ECO:0000256" key="1">
    <source>
        <dbReference type="SAM" id="SignalP"/>
    </source>
</evidence>
<gene>
    <name evidence="2" type="ORF">SAMN05444484_102752</name>
</gene>
<dbReference type="Proteomes" id="UP000184028">
    <property type="component" value="Unassembled WGS sequence"/>
</dbReference>
<keyword evidence="1" id="KW-0732">Signal</keyword>
<feature type="signal peptide" evidence="1">
    <location>
        <begin position="1"/>
        <end position="17"/>
    </location>
</feature>
<feature type="chain" id="PRO_5012635941" evidence="1">
    <location>
        <begin position="18"/>
        <end position="340"/>
    </location>
</feature>
<dbReference type="STRING" id="946677.SAMN05444484_102752"/>
<dbReference type="AlphaFoldDB" id="A0A1M7DWA3"/>
<evidence type="ECO:0000313" key="2">
    <source>
        <dbReference type="EMBL" id="SHL83717.1"/>
    </source>
</evidence>
<accession>A0A1M7DWA3</accession>
<proteinExistence type="predicted"/>
<dbReference type="EMBL" id="FRBT01000002">
    <property type="protein sequence ID" value="SHL83717.1"/>
    <property type="molecule type" value="Genomic_DNA"/>
</dbReference>
<reference evidence="3" key="1">
    <citation type="submission" date="2016-11" db="EMBL/GenBank/DDBJ databases">
        <authorList>
            <person name="Varghese N."/>
            <person name="Submissions S."/>
        </authorList>
    </citation>
    <scope>NUCLEOTIDE SEQUENCE [LARGE SCALE GENOMIC DNA]</scope>
    <source>
        <strain evidence="3">DSM 24724</strain>
    </source>
</reference>
<evidence type="ECO:0000313" key="3">
    <source>
        <dbReference type="Proteomes" id="UP000184028"/>
    </source>
</evidence>